<dbReference type="InterPro" id="IPR010255">
    <property type="entry name" value="Haem_peroxidase_sf"/>
</dbReference>
<dbReference type="InterPro" id="IPR019791">
    <property type="entry name" value="Haem_peroxidase_animal"/>
</dbReference>
<dbReference type="PRINTS" id="PR00457">
    <property type="entry name" value="ANPEROXIDASE"/>
</dbReference>
<dbReference type="AlphaFoldDB" id="A0A653BJX1"/>
<dbReference type="Proteomes" id="UP000410492">
    <property type="component" value="Unassembled WGS sequence"/>
</dbReference>
<keyword evidence="1" id="KW-0560">Oxidoreductase</keyword>
<feature type="non-terminal residue" evidence="2">
    <location>
        <position position="151"/>
    </location>
</feature>
<dbReference type="PANTHER" id="PTHR11475">
    <property type="entry name" value="OXIDASE/PEROXIDASE"/>
    <property type="match status" value="1"/>
</dbReference>
<dbReference type="PANTHER" id="PTHR11475:SF134">
    <property type="entry name" value="LD42267P"/>
    <property type="match status" value="1"/>
</dbReference>
<keyword evidence="3" id="KW-1185">Reference proteome</keyword>
<sequence>MCFPFMRSLPGQQRLGPREQVNQNTAFLDASQVYGENHCVLRDLKGQFGKMNATAHPVRGKELLPLTDKHPECKSKSGHCFVAGDGRASEQPALTAIHTIFMREHNRISDALRRINPHWDEDKVFEHARRIVIAENQHITYNEFLPRILGK</sequence>
<evidence type="ECO:0000313" key="2">
    <source>
        <dbReference type="EMBL" id="VEN35883.1"/>
    </source>
</evidence>
<protein>
    <submittedName>
        <fullName evidence="2">Uncharacterized protein</fullName>
    </submittedName>
</protein>
<reference evidence="2 3" key="1">
    <citation type="submission" date="2019-01" db="EMBL/GenBank/DDBJ databases">
        <authorList>
            <person name="Sayadi A."/>
        </authorList>
    </citation>
    <scope>NUCLEOTIDE SEQUENCE [LARGE SCALE GENOMIC DNA]</scope>
</reference>
<organism evidence="2 3">
    <name type="scientific">Callosobruchus maculatus</name>
    <name type="common">Southern cowpea weevil</name>
    <name type="synonym">Pulse bruchid</name>
    <dbReference type="NCBI Taxonomy" id="64391"/>
    <lineage>
        <taxon>Eukaryota</taxon>
        <taxon>Metazoa</taxon>
        <taxon>Ecdysozoa</taxon>
        <taxon>Arthropoda</taxon>
        <taxon>Hexapoda</taxon>
        <taxon>Insecta</taxon>
        <taxon>Pterygota</taxon>
        <taxon>Neoptera</taxon>
        <taxon>Endopterygota</taxon>
        <taxon>Coleoptera</taxon>
        <taxon>Polyphaga</taxon>
        <taxon>Cucujiformia</taxon>
        <taxon>Chrysomeloidea</taxon>
        <taxon>Chrysomelidae</taxon>
        <taxon>Bruchinae</taxon>
        <taxon>Bruchini</taxon>
        <taxon>Callosobruchus</taxon>
    </lineage>
</organism>
<dbReference type="GO" id="GO:0020037">
    <property type="term" value="F:heme binding"/>
    <property type="evidence" value="ECO:0007669"/>
    <property type="project" value="InterPro"/>
</dbReference>
<dbReference type="GO" id="GO:0006979">
    <property type="term" value="P:response to oxidative stress"/>
    <property type="evidence" value="ECO:0007669"/>
    <property type="project" value="InterPro"/>
</dbReference>
<dbReference type="GO" id="GO:0004601">
    <property type="term" value="F:peroxidase activity"/>
    <property type="evidence" value="ECO:0007669"/>
    <property type="project" value="UniProtKB-KW"/>
</dbReference>
<evidence type="ECO:0000313" key="3">
    <source>
        <dbReference type="Proteomes" id="UP000410492"/>
    </source>
</evidence>
<name>A0A653BJX1_CALMS</name>
<dbReference type="OrthoDB" id="823504at2759"/>
<proteinExistence type="predicted"/>
<accession>A0A653BJX1</accession>
<dbReference type="SUPFAM" id="SSF48113">
    <property type="entry name" value="Heme-dependent peroxidases"/>
    <property type="match status" value="1"/>
</dbReference>
<evidence type="ECO:0000256" key="1">
    <source>
        <dbReference type="ARBA" id="ARBA00022559"/>
    </source>
</evidence>
<gene>
    <name evidence="2" type="ORF">CALMAC_LOCUS1670</name>
</gene>
<dbReference type="EMBL" id="CAACVG010001954">
    <property type="protein sequence ID" value="VEN35883.1"/>
    <property type="molecule type" value="Genomic_DNA"/>
</dbReference>
<dbReference type="Pfam" id="PF03098">
    <property type="entry name" value="An_peroxidase"/>
    <property type="match status" value="1"/>
</dbReference>
<dbReference type="InterPro" id="IPR037120">
    <property type="entry name" value="Haem_peroxidase_sf_animal"/>
</dbReference>
<dbReference type="Gene3D" id="1.10.640.10">
    <property type="entry name" value="Haem peroxidase domain superfamily, animal type"/>
    <property type="match status" value="1"/>
</dbReference>
<dbReference type="PROSITE" id="PS50292">
    <property type="entry name" value="PEROXIDASE_3"/>
    <property type="match status" value="1"/>
</dbReference>
<keyword evidence="1" id="KW-0575">Peroxidase</keyword>